<dbReference type="Pfam" id="PF00593">
    <property type="entry name" value="TonB_dep_Rec_b-barrel"/>
    <property type="match status" value="1"/>
</dbReference>
<evidence type="ECO:0000313" key="14">
    <source>
        <dbReference type="EMBL" id="MBT2161061.1"/>
    </source>
</evidence>
<reference evidence="15" key="1">
    <citation type="submission" date="2023-07" db="EMBL/GenBank/DDBJ databases">
        <title>Zobellia barbeyronii sp. nov., a new marine flavobacterium, isolated from green and red algae.</title>
        <authorList>
            <person name="Nedashkovskaya O.I."/>
            <person name="Otstavnykh N."/>
            <person name="Zhukova N."/>
            <person name="Guzev K."/>
            <person name="Chausova V."/>
            <person name="Tekutyeva L."/>
            <person name="Mikhailov V."/>
            <person name="Isaeva M."/>
        </authorList>
    </citation>
    <scope>NUCLEOTIDE SEQUENCE [LARGE SCALE GENOMIC DNA]</scope>
    <source>
        <strain evidence="15">KMM 6746</strain>
    </source>
</reference>
<keyword evidence="4 10" id="KW-0812">Transmembrane</keyword>
<organism evidence="14 15">
    <name type="scientific">Zobellia barbeyronii</name>
    <dbReference type="NCBI Taxonomy" id="2748009"/>
    <lineage>
        <taxon>Bacteria</taxon>
        <taxon>Pseudomonadati</taxon>
        <taxon>Bacteroidota</taxon>
        <taxon>Flavobacteriia</taxon>
        <taxon>Flavobacteriales</taxon>
        <taxon>Flavobacteriaceae</taxon>
        <taxon>Zobellia</taxon>
    </lineage>
</organism>
<dbReference type="RefSeq" id="WP_214611233.1">
    <property type="nucleotide sequence ID" value="NZ_JACATN010000002.1"/>
</dbReference>
<keyword evidence="9 10" id="KW-0998">Cell outer membrane</keyword>
<name>A0ABS5WCD1_9FLAO</name>
<dbReference type="InterPro" id="IPR000531">
    <property type="entry name" value="Beta-barrel_TonB"/>
</dbReference>
<protein>
    <submittedName>
        <fullName evidence="14">TonB-dependent receptor</fullName>
    </submittedName>
</protein>
<dbReference type="EMBL" id="JACATN010000002">
    <property type="protein sequence ID" value="MBT2161061.1"/>
    <property type="molecule type" value="Genomic_DNA"/>
</dbReference>
<evidence type="ECO:0000256" key="6">
    <source>
        <dbReference type="ARBA" id="ARBA00023077"/>
    </source>
</evidence>
<evidence type="ECO:0000256" key="3">
    <source>
        <dbReference type="ARBA" id="ARBA00022452"/>
    </source>
</evidence>
<evidence type="ECO:0000259" key="12">
    <source>
        <dbReference type="Pfam" id="PF00593"/>
    </source>
</evidence>
<comment type="similarity">
    <text evidence="10 11">Belongs to the TonB-dependent receptor family.</text>
</comment>
<dbReference type="InterPro" id="IPR039426">
    <property type="entry name" value="TonB-dep_rcpt-like"/>
</dbReference>
<dbReference type="PANTHER" id="PTHR30069">
    <property type="entry name" value="TONB-DEPENDENT OUTER MEMBRANE RECEPTOR"/>
    <property type="match status" value="1"/>
</dbReference>
<dbReference type="InterPro" id="IPR036942">
    <property type="entry name" value="Beta-barrel_TonB_sf"/>
</dbReference>
<evidence type="ECO:0000259" key="13">
    <source>
        <dbReference type="Pfam" id="PF07715"/>
    </source>
</evidence>
<dbReference type="InterPro" id="IPR037066">
    <property type="entry name" value="Plug_dom_sf"/>
</dbReference>
<dbReference type="PROSITE" id="PS52016">
    <property type="entry name" value="TONB_DEPENDENT_REC_3"/>
    <property type="match status" value="1"/>
</dbReference>
<evidence type="ECO:0000256" key="5">
    <source>
        <dbReference type="ARBA" id="ARBA00022729"/>
    </source>
</evidence>
<keyword evidence="15" id="KW-1185">Reference proteome</keyword>
<gene>
    <name evidence="14" type="ORF">HW347_07275</name>
</gene>
<feature type="domain" description="TonB-dependent receptor-like beta-barrel" evidence="12">
    <location>
        <begin position="164"/>
        <end position="588"/>
    </location>
</feature>
<comment type="caution">
    <text evidence="14">The sequence shown here is derived from an EMBL/GenBank/DDBJ whole genome shotgun (WGS) entry which is preliminary data.</text>
</comment>
<keyword evidence="3 10" id="KW-1134">Transmembrane beta strand</keyword>
<dbReference type="SUPFAM" id="SSF56935">
    <property type="entry name" value="Porins"/>
    <property type="match status" value="1"/>
</dbReference>
<keyword evidence="8 14" id="KW-0675">Receptor</keyword>
<keyword evidence="5" id="KW-0732">Signal</keyword>
<keyword evidence="7 10" id="KW-0472">Membrane</keyword>
<keyword evidence="2 10" id="KW-0813">Transport</keyword>
<feature type="domain" description="TonB-dependent receptor plug" evidence="13">
    <location>
        <begin position="51"/>
        <end position="143"/>
    </location>
</feature>
<evidence type="ECO:0000256" key="11">
    <source>
        <dbReference type="RuleBase" id="RU003357"/>
    </source>
</evidence>
<evidence type="ECO:0000256" key="4">
    <source>
        <dbReference type="ARBA" id="ARBA00022692"/>
    </source>
</evidence>
<evidence type="ECO:0000256" key="1">
    <source>
        <dbReference type="ARBA" id="ARBA00004571"/>
    </source>
</evidence>
<sequence>MRNYKPFFFILISLCGVCGYAQRDSITVLDEVILTDVRLLHFSNGKVDVLKDSIVDRNGSSLTDLLQFNSSIYLKENGLGMISSPSFRGTNASQTAVIWNGININSQLTGQVDFNTIVPRNYGSISVRSGGGSVQFGSGAIGGSVHLNDVFRFDKHSEHQLLVSYGSFDTKNFNYSTSIGTKRTTVGFGVNYLVSENDYKYLGTDQRNENGAFNNINVNANVGHEIAEGQLLKFYHNTFIGDRDFSGTITASSNSNYRDYNSRNLLEWSHFNEKRIHRVKFGYLYEKYKYYDNKERESFTFGNTNTFLVNYDYKIDLNDIILNGIVDYSYIEAKGTDIENGKRNTLATTLLFKHNLGEKITYGANLRKEFVNDYKSPFVYSLNARYSFNSYHSVYFNASKNYRVPTFNEVYWILGGGSGGNPDIRPESSLQAEIGQTFKKEKYTFQWAAFYIDSENLIQWRPNNDGIWTPINIKDASNYGLEVSLELAEKWGNHHVTWKNSYALTEAVDSETENSLMYVPRHKVTTSLTYAYSDWRLFYQLFVNSSVFVTSDNSESLSGYSVSNLGLSRGFKIKEKLNIETSLQVNNLFNKNYQNVAYRPMPNRNVQLKLKIKI</sequence>
<evidence type="ECO:0000256" key="8">
    <source>
        <dbReference type="ARBA" id="ARBA00023170"/>
    </source>
</evidence>
<evidence type="ECO:0000256" key="2">
    <source>
        <dbReference type="ARBA" id="ARBA00022448"/>
    </source>
</evidence>
<dbReference type="InterPro" id="IPR012910">
    <property type="entry name" value="Plug_dom"/>
</dbReference>
<dbReference type="PANTHER" id="PTHR30069:SF29">
    <property type="entry name" value="HEMOGLOBIN AND HEMOGLOBIN-HAPTOGLOBIN-BINDING PROTEIN 1-RELATED"/>
    <property type="match status" value="1"/>
</dbReference>
<dbReference type="Gene3D" id="2.170.130.10">
    <property type="entry name" value="TonB-dependent receptor, plug domain"/>
    <property type="match status" value="1"/>
</dbReference>
<accession>A0ABS5WCD1</accession>
<dbReference type="Proteomes" id="UP000740413">
    <property type="component" value="Unassembled WGS sequence"/>
</dbReference>
<comment type="subcellular location">
    <subcellularLocation>
        <location evidence="1 10">Cell outer membrane</location>
        <topology evidence="1 10">Multi-pass membrane protein</topology>
    </subcellularLocation>
</comment>
<dbReference type="Gene3D" id="2.40.170.20">
    <property type="entry name" value="TonB-dependent receptor, beta-barrel domain"/>
    <property type="match status" value="1"/>
</dbReference>
<dbReference type="Pfam" id="PF07715">
    <property type="entry name" value="Plug"/>
    <property type="match status" value="1"/>
</dbReference>
<evidence type="ECO:0000256" key="9">
    <source>
        <dbReference type="ARBA" id="ARBA00023237"/>
    </source>
</evidence>
<evidence type="ECO:0000256" key="7">
    <source>
        <dbReference type="ARBA" id="ARBA00023136"/>
    </source>
</evidence>
<evidence type="ECO:0000256" key="10">
    <source>
        <dbReference type="PROSITE-ProRule" id="PRU01360"/>
    </source>
</evidence>
<evidence type="ECO:0000313" key="15">
    <source>
        <dbReference type="Proteomes" id="UP000740413"/>
    </source>
</evidence>
<keyword evidence="6 11" id="KW-0798">TonB box</keyword>
<proteinExistence type="inferred from homology"/>